<evidence type="ECO:0000313" key="1">
    <source>
        <dbReference type="EMBL" id="EQA46106.1"/>
    </source>
</evidence>
<protein>
    <submittedName>
        <fullName evidence="1">Uncharacterized protein</fullName>
    </submittedName>
</protein>
<comment type="caution">
    <text evidence="1">The sequence shown here is derived from an EMBL/GenBank/DDBJ whole genome shotgun (WGS) entry which is preliminary data.</text>
</comment>
<keyword evidence="2" id="KW-1185">Reference proteome</keyword>
<accession>T0FE33</accession>
<evidence type="ECO:0000313" key="2">
    <source>
        <dbReference type="Proteomes" id="UP000015454"/>
    </source>
</evidence>
<dbReference type="STRING" id="1049789.LEP1GSC050_3442"/>
<dbReference type="Proteomes" id="UP000015454">
    <property type="component" value="Unassembled WGS sequence"/>
</dbReference>
<organism evidence="1 2">
    <name type="scientific">Leptospira broomii serovar Hurstbridge str. 5399</name>
    <dbReference type="NCBI Taxonomy" id="1049789"/>
    <lineage>
        <taxon>Bacteria</taxon>
        <taxon>Pseudomonadati</taxon>
        <taxon>Spirochaetota</taxon>
        <taxon>Spirochaetia</taxon>
        <taxon>Leptospirales</taxon>
        <taxon>Leptospiraceae</taxon>
        <taxon>Leptospira</taxon>
    </lineage>
</organism>
<reference evidence="1" key="1">
    <citation type="submission" date="2013-05" db="EMBL/GenBank/DDBJ databases">
        <authorList>
            <person name="Harkins D.M."/>
            <person name="Durkin A.S."/>
            <person name="Brinkac L.M."/>
            <person name="Haft D.H."/>
            <person name="Selengut J.D."/>
            <person name="Sanka R."/>
            <person name="DePew J."/>
            <person name="Purushe J."/>
            <person name="Hartskeerl R.A."/>
            <person name="Ahmed A."/>
            <person name="van der Linden H."/>
            <person name="Goris M.G.A."/>
            <person name="Vinetz J.M."/>
            <person name="Sutton G.G."/>
            <person name="Nierman W.C."/>
            <person name="Fouts D.E."/>
        </authorList>
    </citation>
    <scope>NUCLEOTIDE SEQUENCE [LARGE SCALE GENOMIC DNA]</scope>
    <source>
        <strain evidence="1">5399</strain>
    </source>
</reference>
<dbReference type="AlphaFoldDB" id="T0FE33"/>
<name>T0FE33_9LEPT</name>
<sequence length="54" mass="6189">MQQGYKRIFARIKGSHAVKKFPSLCFSKPFLILNRLRNNTSLKPKTVVGIRSGR</sequence>
<dbReference type="EMBL" id="AHMO02000008">
    <property type="protein sequence ID" value="EQA46106.1"/>
    <property type="molecule type" value="Genomic_DNA"/>
</dbReference>
<gene>
    <name evidence="1" type="ORF">LEP1GSC050_3442</name>
</gene>
<proteinExistence type="predicted"/>